<keyword evidence="4" id="KW-1185">Reference proteome</keyword>
<comment type="caution">
    <text evidence="3">The sequence shown here is derived from an EMBL/GenBank/DDBJ whole genome shotgun (WGS) entry which is preliminary data.</text>
</comment>
<feature type="domain" description="UspA" evidence="2">
    <location>
        <begin position="152"/>
        <end position="272"/>
    </location>
</feature>
<sequence length="274" mass="29073">MRDILLQANSHPEPTPEWAMEAMAALANLLDAKASLGVCQVHIPPVSSWLANTLLNVDGTIAAENSRSEENAQILVAAFKAILPQDRLGQCTVVECPGMVTPWQLAIRARTHDLTVVPVYGHAETRSVAEGLVFESGHPVLLLPHASAQRLDRVAVAWDGSSVAARALSDAMSLLHRASVVKIVQITGDKDLSKTAPVADVIRNLEWHGITAQSVNVPADGMDAAAALQSYCTGEGLDLLVMGAFGHSRAREFVLGGVTRSILDAPALPVLISH</sequence>
<dbReference type="Pfam" id="PF00582">
    <property type="entry name" value="Usp"/>
    <property type="match status" value="1"/>
</dbReference>
<evidence type="ECO:0000313" key="4">
    <source>
        <dbReference type="Proteomes" id="UP001556118"/>
    </source>
</evidence>
<protein>
    <submittedName>
        <fullName evidence="3">Universal stress protein</fullName>
    </submittedName>
</protein>
<dbReference type="InterPro" id="IPR006015">
    <property type="entry name" value="Universal_stress_UspA"/>
</dbReference>
<evidence type="ECO:0000313" key="3">
    <source>
        <dbReference type="EMBL" id="MEW9856543.1"/>
    </source>
</evidence>
<dbReference type="SUPFAM" id="SSF52402">
    <property type="entry name" value="Adenine nucleotide alpha hydrolases-like"/>
    <property type="match status" value="1"/>
</dbReference>
<comment type="similarity">
    <text evidence="1">Belongs to the universal stress protein A family.</text>
</comment>
<evidence type="ECO:0000256" key="1">
    <source>
        <dbReference type="ARBA" id="ARBA00008791"/>
    </source>
</evidence>
<dbReference type="Gene3D" id="3.40.50.12370">
    <property type="match status" value="1"/>
</dbReference>
<dbReference type="PRINTS" id="PR01438">
    <property type="entry name" value="UNVRSLSTRESS"/>
</dbReference>
<organism evidence="3 4">
    <name type="scientific">Novosphingobium rhizovicinum</name>
    <dbReference type="NCBI Taxonomy" id="3228928"/>
    <lineage>
        <taxon>Bacteria</taxon>
        <taxon>Pseudomonadati</taxon>
        <taxon>Pseudomonadota</taxon>
        <taxon>Alphaproteobacteria</taxon>
        <taxon>Sphingomonadales</taxon>
        <taxon>Sphingomonadaceae</taxon>
        <taxon>Novosphingobium</taxon>
    </lineage>
</organism>
<gene>
    <name evidence="3" type="ORF">ABUH87_15490</name>
</gene>
<proteinExistence type="inferred from homology"/>
<dbReference type="Proteomes" id="UP001556118">
    <property type="component" value="Unassembled WGS sequence"/>
</dbReference>
<dbReference type="EMBL" id="JBFNXR010000052">
    <property type="protein sequence ID" value="MEW9856543.1"/>
    <property type="molecule type" value="Genomic_DNA"/>
</dbReference>
<dbReference type="RefSeq" id="WP_367775001.1">
    <property type="nucleotide sequence ID" value="NZ_JBFNXR010000052.1"/>
</dbReference>
<dbReference type="CDD" id="cd00293">
    <property type="entry name" value="USP-like"/>
    <property type="match status" value="1"/>
</dbReference>
<dbReference type="InterPro" id="IPR006016">
    <property type="entry name" value="UspA"/>
</dbReference>
<evidence type="ECO:0000259" key="2">
    <source>
        <dbReference type="Pfam" id="PF00582"/>
    </source>
</evidence>
<reference evidence="3 4" key="1">
    <citation type="submission" date="2024-06" db="EMBL/GenBank/DDBJ databases">
        <title>Novosphingobium rhizovicinus M1R2S20.</title>
        <authorList>
            <person name="Sun J.-Q."/>
        </authorList>
    </citation>
    <scope>NUCLEOTIDE SEQUENCE [LARGE SCALE GENOMIC DNA]</scope>
    <source>
        <strain evidence="3 4">M1R2S20</strain>
    </source>
</reference>
<name>A0ABV3RFH2_9SPHN</name>
<accession>A0ABV3RFH2</accession>